<sequence length="371" mass="43548">MPSKDDEVTPPPPPKKKSVFIAYFLWLFGGLFGAHHFYLGRDKQAFVWFTTLGSFKVGWLGDVSRIPRYVRQANEDPREIYTLALKMNRNKKPPFSVNRFCAMLLIGYSWGQLMMSAVPPNEFLGIQRRYLNLLVPLFVALGVWIVGNIGHEKGKLKWPLLAAYIAYPLRYYEYTENMWFYLMVLAAALAFDSFSKEWRKSHKKHGFIKRVAVFGLCACLYLSLWCSYIYFYGTITNSEGEEVPIYEAVYEFFTGSLWSDLCDVYKFAQHHGWYEVWKQVVDLSDPQDEQNAFKVLELSADASQQEITSNWRRLSREYHPDKVKDETLRKAAHERFVEIQKAYEILSNSKHRRNRRNKKDNSEAWVLNDEL</sequence>
<dbReference type="Proteomes" id="UP000824533">
    <property type="component" value="Linkage Group LG01"/>
</dbReference>
<evidence type="ECO:0000313" key="1">
    <source>
        <dbReference type="EMBL" id="KAJ0184062.1"/>
    </source>
</evidence>
<protein>
    <submittedName>
        <fullName evidence="1">Uncharacterized protein</fullName>
    </submittedName>
</protein>
<evidence type="ECO:0000313" key="2">
    <source>
        <dbReference type="Proteomes" id="UP000824533"/>
    </source>
</evidence>
<organism evidence="1 2">
    <name type="scientific">Dendrolimus kikuchii</name>
    <dbReference type="NCBI Taxonomy" id="765133"/>
    <lineage>
        <taxon>Eukaryota</taxon>
        <taxon>Metazoa</taxon>
        <taxon>Ecdysozoa</taxon>
        <taxon>Arthropoda</taxon>
        <taxon>Hexapoda</taxon>
        <taxon>Insecta</taxon>
        <taxon>Pterygota</taxon>
        <taxon>Neoptera</taxon>
        <taxon>Endopterygota</taxon>
        <taxon>Lepidoptera</taxon>
        <taxon>Glossata</taxon>
        <taxon>Ditrysia</taxon>
        <taxon>Bombycoidea</taxon>
        <taxon>Lasiocampidae</taxon>
        <taxon>Dendrolimus</taxon>
    </lineage>
</organism>
<reference evidence="1 2" key="1">
    <citation type="journal article" date="2021" name="Front. Genet.">
        <title>Chromosome-Level Genome Assembly Reveals Significant Gene Expansion in the Toll and IMD Signaling Pathways of Dendrolimus kikuchii.</title>
        <authorList>
            <person name="Zhou J."/>
            <person name="Wu P."/>
            <person name="Xiong Z."/>
            <person name="Liu N."/>
            <person name="Zhao N."/>
            <person name="Ji M."/>
            <person name="Qiu Y."/>
            <person name="Yang B."/>
        </authorList>
    </citation>
    <scope>NUCLEOTIDE SEQUENCE [LARGE SCALE GENOMIC DNA]</scope>
    <source>
        <strain evidence="1">Ann1</strain>
    </source>
</reference>
<gene>
    <name evidence="1" type="ORF">K1T71_000485</name>
</gene>
<keyword evidence="2" id="KW-1185">Reference proteome</keyword>
<comment type="caution">
    <text evidence="1">The sequence shown here is derived from an EMBL/GenBank/DDBJ whole genome shotgun (WGS) entry which is preliminary data.</text>
</comment>
<proteinExistence type="predicted"/>
<name>A0ACC1DKB7_9NEOP</name>
<accession>A0ACC1DKB7</accession>
<dbReference type="EMBL" id="CM034387">
    <property type="protein sequence ID" value="KAJ0184062.1"/>
    <property type="molecule type" value="Genomic_DNA"/>
</dbReference>